<evidence type="ECO:0000313" key="3">
    <source>
        <dbReference type="Proteomes" id="UP001596391"/>
    </source>
</evidence>
<dbReference type="RefSeq" id="WP_263370852.1">
    <property type="nucleotide sequence ID" value="NZ_JAGSYD010000002.1"/>
</dbReference>
<keyword evidence="1" id="KW-0732">Signal</keyword>
<accession>A0ABW1ZDS0</accession>
<organism evidence="2 3">
    <name type="scientific">Granulicella cerasi</name>
    <dbReference type="NCBI Taxonomy" id="741063"/>
    <lineage>
        <taxon>Bacteria</taxon>
        <taxon>Pseudomonadati</taxon>
        <taxon>Acidobacteriota</taxon>
        <taxon>Terriglobia</taxon>
        <taxon>Terriglobales</taxon>
        <taxon>Acidobacteriaceae</taxon>
        <taxon>Granulicella</taxon>
    </lineage>
</organism>
<comment type="caution">
    <text evidence="2">The sequence shown here is derived from an EMBL/GenBank/DDBJ whole genome shotgun (WGS) entry which is preliminary data.</text>
</comment>
<dbReference type="EMBL" id="JBHSWI010000001">
    <property type="protein sequence ID" value="MFC6647239.1"/>
    <property type="molecule type" value="Genomic_DNA"/>
</dbReference>
<sequence length="220" mass="24276">MNRLARIMLAAGVLAGSFAPAAFAQDNTQPSKYSKYLERMDFSLGGMALFNSTVSGPRQAPELPAATVSESAGNTAGLLATLRYTAKPYFGIEYNATYARYTETFNVNPLQIQTGVTEQTFGYVVTPRQQIYGLQPVISVGAGSTRFKPTKGGGNSSPTQWRATYYYNIGVQKEFGDSHFGARVAFRQAFYKAPDFLLNYLTINKRTSSIEPNFNIYVRF</sequence>
<evidence type="ECO:0000313" key="2">
    <source>
        <dbReference type="EMBL" id="MFC6647239.1"/>
    </source>
</evidence>
<gene>
    <name evidence="2" type="ORF">ACFQBQ_17015</name>
</gene>
<reference evidence="3" key="1">
    <citation type="journal article" date="2019" name="Int. J. Syst. Evol. Microbiol.">
        <title>The Global Catalogue of Microorganisms (GCM) 10K type strain sequencing project: providing services to taxonomists for standard genome sequencing and annotation.</title>
        <authorList>
            <consortium name="The Broad Institute Genomics Platform"/>
            <consortium name="The Broad Institute Genome Sequencing Center for Infectious Disease"/>
            <person name="Wu L."/>
            <person name="Ma J."/>
        </authorList>
    </citation>
    <scope>NUCLEOTIDE SEQUENCE [LARGE SCALE GENOMIC DNA]</scope>
    <source>
        <strain evidence="3">CGMCC 1.16026</strain>
    </source>
</reference>
<keyword evidence="3" id="KW-1185">Reference proteome</keyword>
<evidence type="ECO:0008006" key="4">
    <source>
        <dbReference type="Google" id="ProtNLM"/>
    </source>
</evidence>
<feature type="chain" id="PRO_5046400130" description="Outer membrane protein beta-barrel domain-containing protein" evidence="1">
    <location>
        <begin position="25"/>
        <end position="220"/>
    </location>
</feature>
<evidence type="ECO:0000256" key="1">
    <source>
        <dbReference type="SAM" id="SignalP"/>
    </source>
</evidence>
<protein>
    <recommendedName>
        <fullName evidence="4">Outer membrane protein beta-barrel domain-containing protein</fullName>
    </recommendedName>
</protein>
<name>A0ABW1ZDS0_9BACT</name>
<proteinExistence type="predicted"/>
<feature type="signal peptide" evidence="1">
    <location>
        <begin position="1"/>
        <end position="24"/>
    </location>
</feature>
<dbReference type="Proteomes" id="UP001596391">
    <property type="component" value="Unassembled WGS sequence"/>
</dbReference>